<gene>
    <name evidence="1" type="ORF">UFOVP325_110</name>
    <name evidence="2" type="ORF">UFOVP430_105</name>
</gene>
<sequence>MAAQYPASIKTFTNKIDNTDTVIASDVNLIYEEVTALETTLGTIPATSSTWSGTFNTTSTTNWSTVGARLDNIEYGLKTAHDSRVRTNGGSTIASTSTTVGLTISTSGTGNLLAAGNTVINSSGNLVTIDGGTA</sequence>
<evidence type="ECO:0000313" key="2">
    <source>
        <dbReference type="EMBL" id="CAB4148107.1"/>
    </source>
</evidence>
<proteinExistence type="predicted"/>
<evidence type="ECO:0000313" key="1">
    <source>
        <dbReference type="EMBL" id="CAB4137834.1"/>
    </source>
</evidence>
<name>A0A6J5LTE2_9CAUD</name>
<accession>A0A6J5LTE2</accession>
<organism evidence="1">
    <name type="scientific">uncultured Caudovirales phage</name>
    <dbReference type="NCBI Taxonomy" id="2100421"/>
    <lineage>
        <taxon>Viruses</taxon>
        <taxon>Duplodnaviria</taxon>
        <taxon>Heunggongvirae</taxon>
        <taxon>Uroviricota</taxon>
        <taxon>Caudoviricetes</taxon>
        <taxon>Peduoviridae</taxon>
        <taxon>Maltschvirus</taxon>
        <taxon>Maltschvirus maltsch</taxon>
    </lineage>
</organism>
<dbReference type="EMBL" id="LR796338">
    <property type="protein sequence ID" value="CAB4137834.1"/>
    <property type="molecule type" value="Genomic_DNA"/>
</dbReference>
<dbReference type="EMBL" id="LR796481">
    <property type="protein sequence ID" value="CAB4148107.1"/>
    <property type="molecule type" value="Genomic_DNA"/>
</dbReference>
<protein>
    <submittedName>
        <fullName evidence="1">Uncharacterized protein</fullName>
    </submittedName>
</protein>
<reference evidence="1" key="1">
    <citation type="submission" date="2020-04" db="EMBL/GenBank/DDBJ databases">
        <authorList>
            <person name="Chiriac C."/>
            <person name="Salcher M."/>
            <person name="Ghai R."/>
            <person name="Kavagutti S V."/>
        </authorList>
    </citation>
    <scope>NUCLEOTIDE SEQUENCE</scope>
</reference>